<dbReference type="Proteomes" id="UP000521676">
    <property type="component" value="Unassembled WGS sequence"/>
</dbReference>
<reference evidence="1 3" key="1">
    <citation type="submission" date="2020-06" db="EMBL/GenBank/DDBJ databases">
        <title>Anoxygenic phototrophic Chloroflexota member uses a Type I reaction center.</title>
        <authorList>
            <person name="Tsuji J.M."/>
            <person name="Shaw N.A."/>
            <person name="Nagashima S."/>
            <person name="Venkiteswaran J."/>
            <person name="Schiff S.L."/>
            <person name="Hanada S."/>
            <person name="Tank M."/>
            <person name="Neufeld J.D."/>
        </authorList>
    </citation>
    <scope>NUCLEOTIDE SEQUENCE [LARGE SCALE GENOMIC DNA]</scope>
    <source>
        <strain evidence="1">L227-S17</strain>
    </source>
</reference>
<dbReference type="AlphaFoldDB" id="A0A8T7M4J8"/>
<keyword evidence="4" id="KW-1185">Reference proteome</keyword>
<sequence length="98" mass="11043">MKNAVGELILISPKTIQWVQDSEEVLVVNEQCNESHSLRGVEAAVWNCLVLGYSYADLLELLANLLDLPKSEAATNLNGWLEKWQRVSLLQKQEGFDD</sequence>
<name>A0A8T7M4J8_9CHLR</name>
<evidence type="ECO:0000313" key="1">
    <source>
        <dbReference type="EMBL" id="NWJ47021.1"/>
    </source>
</evidence>
<dbReference type="RefSeq" id="WP_341472203.1">
    <property type="nucleotide sequence ID" value="NZ_CP128402.1"/>
</dbReference>
<protein>
    <recommendedName>
        <fullName evidence="5">PqqD family protein</fullName>
    </recommendedName>
</protein>
<dbReference type="EMBL" id="CP128402">
    <property type="protein sequence ID" value="WJW70333.1"/>
    <property type="molecule type" value="Genomic_DNA"/>
</dbReference>
<gene>
    <name evidence="1" type="ORF">HXX08_14255</name>
    <name evidence="2" type="ORF">OZ401_005067</name>
</gene>
<reference evidence="2" key="2">
    <citation type="journal article" date="2024" name="Nature">
        <title>Anoxygenic phototroph of the Chloroflexota uses a type I reaction centre.</title>
        <authorList>
            <person name="Tsuji J.M."/>
            <person name="Shaw N.A."/>
            <person name="Nagashima S."/>
            <person name="Venkiteswaran J.J."/>
            <person name="Schiff S.L."/>
            <person name="Watanabe T."/>
            <person name="Fukui M."/>
            <person name="Hanada S."/>
            <person name="Tank M."/>
            <person name="Neufeld J.D."/>
        </authorList>
    </citation>
    <scope>NUCLEOTIDE SEQUENCE</scope>
    <source>
        <strain evidence="2">L227-S17</strain>
        <plasmid evidence="2 4">unnamed2</plasmid>
    </source>
</reference>
<accession>A0A8T7M4J8</accession>
<evidence type="ECO:0000313" key="3">
    <source>
        <dbReference type="Proteomes" id="UP000521676"/>
    </source>
</evidence>
<proteinExistence type="predicted"/>
<organism evidence="1 3">
    <name type="scientific">Candidatus Chlorohelix allophototropha</name>
    <dbReference type="NCBI Taxonomy" id="3003348"/>
    <lineage>
        <taxon>Bacteria</taxon>
        <taxon>Bacillati</taxon>
        <taxon>Chloroflexota</taxon>
        <taxon>Chloroflexia</taxon>
        <taxon>Candidatus Chloroheliales</taxon>
        <taxon>Candidatus Chloroheliaceae</taxon>
        <taxon>Candidatus Chlorohelix</taxon>
    </lineage>
</organism>
<evidence type="ECO:0000313" key="2">
    <source>
        <dbReference type="EMBL" id="WJW70333.1"/>
    </source>
</evidence>
<dbReference type="Proteomes" id="UP001431572">
    <property type="component" value="Plasmid unnamed2"/>
</dbReference>
<evidence type="ECO:0000313" key="4">
    <source>
        <dbReference type="Proteomes" id="UP001431572"/>
    </source>
</evidence>
<evidence type="ECO:0008006" key="5">
    <source>
        <dbReference type="Google" id="ProtNLM"/>
    </source>
</evidence>
<dbReference type="EMBL" id="JACATZ010000002">
    <property type="protein sequence ID" value="NWJ47021.1"/>
    <property type="molecule type" value="Genomic_DNA"/>
</dbReference>
<geneLocation type="plasmid" evidence="2 4">
    <name>unnamed2</name>
</geneLocation>
<keyword evidence="2" id="KW-0614">Plasmid</keyword>